<dbReference type="PANTHER" id="PTHR30287:SF1">
    <property type="entry name" value="INNER MEMBRANE PROTEIN"/>
    <property type="match status" value="1"/>
</dbReference>
<feature type="transmembrane region" description="Helical" evidence="6">
    <location>
        <begin position="432"/>
        <end position="452"/>
    </location>
</feature>
<feature type="transmembrane region" description="Helical" evidence="6">
    <location>
        <begin position="355"/>
        <end position="376"/>
    </location>
</feature>
<evidence type="ECO:0000259" key="7">
    <source>
        <dbReference type="Pfam" id="PF02687"/>
    </source>
</evidence>
<dbReference type="STRING" id="1195236.CTER_1427"/>
<dbReference type="AlphaFoldDB" id="S0FQD0"/>
<feature type="domain" description="MacB-like periplasmic core" evidence="8">
    <location>
        <begin position="25"/>
        <end position="231"/>
    </location>
</feature>
<name>S0FQD0_RUMCE</name>
<feature type="transmembrane region" description="Helical" evidence="6">
    <location>
        <begin position="709"/>
        <end position="730"/>
    </location>
</feature>
<evidence type="ECO:0000256" key="3">
    <source>
        <dbReference type="ARBA" id="ARBA00022692"/>
    </source>
</evidence>
<keyword evidence="3 6" id="KW-0812">Transmembrane</keyword>
<protein>
    <submittedName>
        <fullName evidence="9">ABC-type transport system, involved in lipoprotein release, permease component</fullName>
    </submittedName>
</protein>
<dbReference type="PANTHER" id="PTHR30287">
    <property type="entry name" value="MEMBRANE COMPONENT OF PREDICTED ABC SUPERFAMILY METABOLITE UPTAKE TRANSPORTER"/>
    <property type="match status" value="1"/>
</dbReference>
<evidence type="ECO:0000313" key="10">
    <source>
        <dbReference type="Proteomes" id="UP000014155"/>
    </source>
</evidence>
<feature type="domain" description="ABC3 transporter permease C-terminal" evidence="7">
    <location>
        <begin position="266"/>
        <end position="384"/>
    </location>
</feature>
<comment type="caution">
    <text evidence="9">The sequence shown here is derived from an EMBL/GenBank/DDBJ whole genome shotgun (WGS) entry which is preliminary data.</text>
</comment>
<dbReference type="eggNOG" id="COG0577">
    <property type="taxonomic scope" value="Bacteria"/>
</dbReference>
<feature type="domain" description="ABC3 transporter permease C-terminal" evidence="7">
    <location>
        <begin position="658"/>
        <end position="774"/>
    </location>
</feature>
<evidence type="ECO:0000259" key="8">
    <source>
        <dbReference type="Pfam" id="PF12704"/>
    </source>
</evidence>
<dbReference type="Proteomes" id="UP000014155">
    <property type="component" value="Unassembled WGS sequence"/>
</dbReference>
<evidence type="ECO:0000256" key="2">
    <source>
        <dbReference type="ARBA" id="ARBA00022475"/>
    </source>
</evidence>
<accession>S0FQD0</accession>
<dbReference type="InterPro" id="IPR025857">
    <property type="entry name" value="MacB_PCD"/>
</dbReference>
<evidence type="ECO:0000256" key="6">
    <source>
        <dbReference type="SAM" id="Phobius"/>
    </source>
</evidence>
<feature type="transmembrane region" description="Helical" evidence="6">
    <location>
        <begin position="308"/>
        <end position="335"/>
    </location>
</feature>
<keyword evidence="9" id="KW-0449">Lipoprotein</keyword>
<evidence type="ECO:0000256" key="4">
    <source>
        <dbReference type="ARBA" id="ARBA00022989"/>
    </source>
</evidence>
<evidence type="ECO:0000256" key="5">
    <source>
        <dbReference type="ARBA" id="ARBA00023136"/>
    </source>
</evidence>
<organism evidence="9 10">
    <name type="scientific">Ruminiclostridium cellobioparum subsp. termitidis CT1112</name>
    <dbReference type="NCBI Taxonomy" id="1195236"/>
    <lineage>
        <taxon>Bacteria</taxon>
        <taxon>Bacillati</taxon>
        <taxon>Bacillota</taxon>
        <taxon>Clostridia</taxon>
        <taxon>Eubacteriales</taxon>
        <taxon>Oscillospiraceae</taxon>
        <taxon>Ruminiclostridium</taxon>
    </lineage>
</organism>
<dbReference type="InterPro" id="IPR038766">
    <property type="entry name" value="Membrane_comp_ABC_pdt"/>
</dbReference>
<dbReference type="InterPro" id="IPR003838">
    <property type="entry name" value="ABC3_permease_C"/>
</dbReference>
<dbReference type="Pfam" id="PF12704">
    <property type="entry name" value="MacB_PCD"/>
    <property type="match status" value="1"/>
</dbReference>
<comment type="subcellular location">
    <subcellularLocation>
        <location evidence="1">Cell membrane</location>
        <topology evidence="1">Multi-pass membrane protein</topology>
    </subcellularLocation>
</comment>
<keyword evidence="5 6" id="KW-0472">Membrane</keyword>
<proteinExistence type="predicted"/>
<keyword evidence="2" id="KW-1003">Cell membrane</keyword>
<dbReference type="PATRIC" id="fig|1195236.3.peg.1748"/>
<feature type="transmembrane region" description="Helical" evidence="6">
    <location>
        <begin position="21"/>
        <end position="42"/>
    </location>
</feature>
<dbReference type="EMBL" id="AORV01000026">
    <property type="protein sequence ID" value="EMS72576.1"/>
    <property type="molecule type" value="Genomic_DNA"/>
</dbReference>
<feature type="transmembrane region" description="Helical" evidence="6">
    <location>
        <begin position="266"/>
        <end position="287"/>
    </location>
</feature>
<keyword evidence="4 6" id="KW-1133">Transmembrane helix</keyword>
<evidence type="ECO:0000256" key="1">
    <source>
        <dbReference type="ARBA" id="ARBA00004651"/>
    </source>
</evidence>
<dbReference type="GO" id="GO:0005886">
    <property type="term" value="C:plasma membrane"/>
    <property type="evidence" value="ECO:0007669"/>
    <property type="project" value="UniProtKB-SubCell"/>
</dbReference>
<reference evidence="9 10" key="1">
    <citation type="journal article" date="2013" name="Genome Announc.">
        <title>Draft Genome Sequence of the Cellulolytic, Mesophilic, Anaerobic Bacterium Clostridium termitidis Strain CT1112 (DSM 5398).</title>
        <authorList>
            <person name="Lal S."/>
            <person name="Ramachandran U."/>
            <person name="Zhang X."/>
            <person name="Munir R."/>
            <person name="Sparling R."/>
            <person name="Levin D.B."/>
        </authorList>
    </citation>
    <scope>NUCLEOTIDE SEQUENCE [LARGE SCALE GENOMIC DNA]</scope>
    <source>
        <strain evidence="9 10">CT1112</strain>
    </source>
</reference>
<feature type="transmembrane region" description="Helical" evidence="6">
    <location>
        <begin position="653"/>
        <end position="675"/>
    </location>
</feature>
<feature type="transmembrane region" description="Helical" evidence="6">
    <location>
        <begin position="750"/>
        <end position="768"/>
    </location>
</feature>
<evidence type="ECO:0000313" key="9">
    <source>
        <dbReference type="EMBL" id="EMS72576.1"/>
    </source>
</evidence>
<gene>
    <name evidence="9" type="ORF">CTER_1427</name>
</gene>
<dbReference type="Pfam" id="PF02687">
    <property type="entry name" value="FtsX"/>
    <property type="match status" value="2"/>
</dbReference>
<keyword evidence="10" id="KW-1185">Reference proteome</keyword>
<sequence>MVMSKLFLKLLRDIKDYKGQFIAITIVIIVGAFFFVGFSTFAKNLNVYANNYFTNTNLADLWANYSKISPENADKLKQIIGVQNVEGRLVMNFNQKFDDLKTTLKFHSIAANNIINKITIIEGNKPSEFQSIVLDTDYAKEHSYKVGDTIKISTPFKEDVSLKISGLCESSEYTIKSRDTSDFPPNHKEYGIAYVSEDTMAGITGEKYYNEVLIDAAPGADLKAITRSIAEVSKDLSYLYTLNRDATLSYKQFTSEIAQQDQFSKVLPLIFFGVAAVIIFLTLSRLIDSQRTQIGIMKALGTRESIILSHYLGYAIFVGLAGGIIGSILGCVFFTQLFMAQVKAIISLPGFTIHIYYYHVLLALLLSVVFGILASYMSCRTILREKAAEAMRIKPPKKVKKTLIERNTFLWSRLSYGSKLILRNVFINKKRAIYSSLGVICCIAFLILSFGYKGSRALLIEKQFTEVYKYDLRVVYKDPIADDESLEIPRDQIDYNTLAQTSVVITNLADEKDFNLLITNKENNFISNYDNKGKLLPLDDDGVIIAERFAEKYKLSIGDILDMKLIDPAYNGKSFKTKISNISVQYLNQEIYCTPAFLSKAEVTCPPSTLLIKEKDPSKAEDVYSFFSGRNDVKEVKSKNDVKKLTESGLQNLYNMIIVLIVCAIVLSSAAIYNISAINITERVRELATLKVLGYHISKINNLIFAENFFITIFSLIIGTPLGIYLYKTILKAFTLDNMVFPIYVSLDSILFPIIITILVTTVCNLFLRRAVKKIDMIESLKSVE</sequence>